<comment type="cofactor">
    <cofactor evidence="10">
        <name>Mg(2+)</name>
        <dbReference type="ChEBI" id="CHEBI:18420"/>
    </cofactor>
</comment>
<dbReference type="AlphaFoldDB" id="A0A2L1GQ63"/>
<evidence type="ECO:0000256" key="4">
    <source>
        <dbReference type="ARBA" id="ARBA00022801"/>
    </source>
</evidence>
<dbReference type="NCBIfam" id="TIGR01662">
    <property type="entry name" value="HAD-SF-IIIA"/>
    <property type="match status" value="1"/>
</dbReference>
<keyword evidence="10" id="KW-0862">Zinc</keyword>
<gene>
    <name evidence="11" type="ORF">CAY53_10085</name>
</gene>
<dbReference type="Pfam" id="PF13242">
    <property type="entry name" value="Hydrolase_like"/>
    <property type="match status" value="1"/>
</dbReference>
<evidence type="ECO:0000256" key="5">
    <source>
        <dbReference type="ARBA" id="ARBA00023277"/>
    </source>
</evidence>
<organism evidence="11 12">
    <name type="scientific">Desulfobulbus oralis</name>
    <dbReference type="NCBI Taxonomy" id="1986146"/>
    <lineage>
        <taxon>Bacteria</taxon>
        <taxon>Pseudomonadati</taxon>
        <taxon>Thermodesulfobacteriota</taxon>
        <taxon>Desulfobulbia</taxon>
        <taxon>Desulfobulbales</taxon>
        <taxon>Desulfobulbaceae</taxon>
        <taxon>Desulfobulbus</taxon>
    </lineage>
</organism>
<feature type="binding site" evidence="10">
    <location>
        <position position="107"/>
    </location>
    <ligand>
        <name>Zn(2+)</name>
        <dbReference type="ChEBI" id="CHEBI:29105"/>
    </ligand>
</feature>
<keyword evidence="4 7" id="KW-0378">Hydrolase</keyword>
<keyword evidence="2 7" id="KW-0963">Cytoplasm</keyword>
<evidence type="ECO:0000256" key="6">
    <source>
        <dbReference type="ARBA" id="ARBA00031828"/>
    </source>
</evidence>
<dbReference type="PIRSF" id="PIRSF004682">
    <property type="entry name" value="GmhB"/>
    <property type="match status" value="1"/>
</dbReference>
<dbReference type="InterPro" id="IPR036412">
    <property type="entry name" value="HAD-like_sf"/>
</dbReference>
<dbReference type="GO" id="GO:0005975">
    <property type="term" value="P:carbohydrate metabolic process"/>
    <property type="evidence" value="ECO:0007669"/>
    <property type="project" value="InterPro"/>
</dbReference>
<keyword evidence="10" id="KW-0460">Magnesium</keyword>
<feature type="active site" description="Nucleophile" evidence="8">
    <location>
        <position position="11"/>
    </location>
</feature>
<dbReference type="EMBL" id="CP021255">
    <property type="protein sequence ID" value="AVD71767.1"/>
    <property type="molecule type" value="Genomic_DNA"/>
</dbReference>
<dbReference type="NCBIfam" id="TIGR01656">
    <property type="entry name" value="Histidinol-ppas"/>
    <property type="match status" value="1"/>
</dbReference>
<dbReference type="KEGG" id="deo:CAY53_10085"/>
<feature type="binding site" evidence="10">
    <location>
        <position position="136"/>
    </location>
    <ligand>
        <name>Mg(2+)</name>
        <dbReference type="ChEBI" id="CHEBI:18420"/>
    </ligand>
</feature>
<evidence type="ECO:0000313" key="12">
    <source>
        <dbReference type="Proteomes" id="UP000239867"/>
    </source>
</evidence>
<evidence type="ECO:0000256" key="10">
    <source>
        <dbReference type="PIRSR" id="PIRSR004682-4"/>
    </source>
</evidence>
<protein>
    <recommendedName>
        <fullName evidence="6 7">D,D-heptose 1,7-bisphosphate phosphatase</fullName>
        <ecNumber evidence="7">3.1.3.-</ecNumber>
    </recommendedName>
</protein>
<feature type="site" description="Stabilizes the phosphoryl group" evidence="9">
    <location>
        <position position="53"/>
    </location>
</feature>
<dbReference type="InterPro" id="IPR004446">
    <property type="entry name" value="Heptose_bisP_phosphatase"/>
</dbReference>
<keyword evidence="12" id="KW-1185">Reference proteome</keyword>
<evidence type="ECO:0000256" key="1">
    <source>
        <dbReference type="ARBA" id="ARBA00004496"/>
    </source>
</evidence>
<dbReference type="NCBIfam" id="TIGR00213">
    <property type="entry name" value="GmhB_yaeD"/>
    <property type="match status" value="1"/>
</dbReference>
<dbReference type="PANTHER" id="PTHR42891:SF1">
    <property type="entry name" value="D-GLYCERO-BETA-D-MANNO-HEPTOSE-1,7-BISPHOSPHATE 7-PHOSPHATASE"/>
    <property type="match status" value="1"/>
</dbReference>
<comment type="similarity">
    <text evidence="7">Belongs to the gmhB family.</text>
</comment>
<name>A0A2L1GQ63_9BACT</name>
<dbReference type="RefSeq" id="WP_104937000.1">
    <property type="nucleotide sequence ID" value="NZ_CP021255.1"/>
</dbReference>
<proteinExistence type="inferred from homology"/>
<evidence type="ECO:0000313" key="11">
    <source>
        <dbReference type="EMBL" id="AVD71767.1"/>
    </source>
</evidence>
<dbReference type="GO" id="GO:0005737">
    <property type="term" value="C:cytoplasm"/>
    <property type="evidence" value="ECO:0007669"/>
    <property type="project" value="UniProtKB-SubCell"/>
</dbReference>
<sequence length="200" mass="22054">MTLLKPAVFLDRDGTVNEQMGYVNHISRFRLLPGVAVAIRALNERQVPVVVVTNQSGLARGCFPESLLAEVHALMQRLLAGEGAHLDGIYVCPHHPEAKVARYRLDCDCRKPKPGLLRQAAQDLGLDLARSYMVGDRWIDLRAGQAAGAKTILVRSGYGRGEEDYIGPHEALQPDMRAEDLAEAVAWILADLTRQTGYKE</sequence>
<dbReference type="GO" id="GO:0016791">
    <property type="term" value="F:phosphatase activity"/>
    <property type="evidence" value="ECO:0007669"/>
    <property type="project" value="InterPro"/>
</dbReference>
<feature type="binding site" evidence="10">
    <location>
        <position position="13"/>
    </location>
    <ligand>
        <name>Mg(2+)</name>
        <dbReference type="ChEBI" id="CHEBI:18420"/>
    </ligand>
</feature>
<dbReference type="InterPro" id="IPR006549">
    <property type="entry name" value="HAD-SF_hydro_IIIA"/>
</dbReference>
<feature type="binding site" evidence="10">
    <location>
        <position position="94"/>
    </location>
    <ligand>
        <name>Zn(2+)</name>
        <dbReference type="ChEBI" id="CHEBI:29105"/>
    </ligand>
</feature>
<comment type="cofactor">
    <cofactor evidence="10">
        <name>Zn(2+)</name>
        <dbReference type="ChEBI" id="CHEBI:29105"/>
    </cofactor>
</comment>
<dbReference type="InterPro" id="IPR023214">
    <property type="entry name" value="HAD_sf"/>
</dbReference>
<dbReference type="Gene3D" id="3.40.50.1000">
    <property type="entry name" value="HAD superfamily/HAD-like"/>
    <property type="match status" value="1"/>
</dbReference>
<feature type="site" description="Stabilizes the phosphoryl group" evidence="9">
    <location>
        <position position="111"/>
    </location>
</feature>
<dbReference type="GO" id="GO:0046872">
    <property type="term" value="F:metal ion binding"/>
    <property type="evidence" value="ECO:0007669"/>
    <property type="project" value="UniProtKB-KW"/>
</dbReference>
<dbReference type="EC" id="3.1.3.-" evidence="7"/>
<evidence type="ECO:0000256" key="2">
    <source>
        <dbReference type="ARBA" id="ARBA00022490"/>
    </source>
</evidence>
<reference evidence="11 12" key="1">
    <citation type="journal article" date="2018" name="MBio">
        <title>Insights into the evolution of host association through the isolation and characterization of a novel human periodontal pathobiont, Desulfobulbus oralis.</title>
        <authorList>
            <person name="Cross K.L."/>
            <person name="Chirania P."/>
            <person name="Xiong W."/>
            <person name="Beall C.J."/>
            <person name="Elkins J.G."/>
            <person name="Giannone R.J."/>
            <person name="Griffen A.L."/>
            <person name="Guss A.M."/>
            <person name="Hettich R.L."/>
            <person name="Joshi S.S."/>
            <person name="Mokrzan E.M."/>
            <person name="Martin R.K."/>
            <person name="Zhulin I.B."/>
            <person name="Leys E.J."/>
            <person name="Podar M."/>
        </authorList>
    </citation>
    <scope>NUCLEOTIDE SEQUENCE [LARGE SCALE GENOMIC DNA]</scope>
    <source>
        <strain evidence="11 12">ORNL</strain>
    </source>
</reference>
<dbReference type="PANTHER" id="PTHR42891">
    <property type="entry name" value="D-GLYCERO-BETA-D-MANNO-HEPTOSE-1,7-BISPHOSPHATE 7-PHOSPHATASE"/>
    <property type="match status" value="1"/>
</dbReference>
<feature type="binding site" evidence="10">
    <location>
        <position position="109"/>
    </location>
    <ligand>
        <name>Zn(2+)</name>
        <dbReference type="ChEBI" id="CHEBI:29105"/>
    </ligand>
</feature>
<dbReference type="InterPro" id="IPR006543">
    <property type="entry name" value="Histidinol-phos"/>
</dbReference>
<evidence type="ECO:0000256" key="8">
    <source>
        <dbReference type="PIRSR" id="PIRSR004682-1"/>
    </source>
</evidence>
<dbReference type="CDD" id="cd07503">
    <property type="entry name" value="HAD_HisB-N"/>
    <property type="match status" value="1"/>
</dbReference>
<keyword evidence="3 10" id="KW-0479">Metal-binding</keyword>
<keyword evidence="5 7" id="KW-0119">Carbohydrate metabolism</keyword>
<feature type="active site" description="Proton donor" evidence="8">
    <location>
        <position position="13"/>
    </location>
</feature>
<feature type="binding site" evidence="10">
    <location>
        <position position="92"/>
    </location>
    <ligand>
        <name>Zn(2+)</name>
        <dbReference type="ChEBI" id="CHEBI:29105"/>
    </ligand>
</feature>
<evidence type="ECO:0000256" key="3">
    <source>
        <dbReference type="ARBA" id="ARBA00022723"/>
    </source>
</evidence>
<dbReference type="Proteomes" id="UP000239867">
    <property type="component" value="Chromosome"/>
</dbReference>
<evidence type="ECO:0000256" key="7">
    <source>
        <dbReference type="PIRNR" id="PIRNR004682"/>
    </source>
</evidence>
<dbReference type="OrthoDB" id="9814110at2"/>
<dbReference type="SUPFAM" id="SSF56784">
    <property type="entry name" value="HAD-like"/>
    <property type="match status" value="1"/>
</dbReference>
<accession>A0A2L1GQ63</accession>
<comment type="subcellular location">
    <subcellularLocation>
        <location evidence="1 7">Cytoplasm</location>
    </subcellularLocation>
</comment>
<feature type="binding site" evidence="10">
    <location>
        <position position="11"/>
    </location>
    <ligand>
        <name>Mg(2+)</name>
        <dbReference type="ChEBI" id="CHEBI:18420"/>
    </ligand>
</feature>
<evidence type="ECO:0000256" key="9">
    <source>
        <dbReference type="PIRSR" id="PIRSR004682-3"/>
    </source>
</evidence>
<feature type="site" description="Contributes to substrate recognition" evidence="9">
    <location>
        <position position="110"/>
    </location>
</feature>